<reference evidence="3" key="1">
    <citation type="submission" date="2018-12" db="EMBL/GenBank/DDBJ databases">
        <authorList>
            <person name="Yazar S."/>
        </authorList>
    </citation>
    <scope>NUCLEOTIDE SEQUENCE [LARGE SCALE GENOMIC DNA]</scope>
</reference>
<evidence type="ECO:0000313" key="2">
    <source>
        <dbReference type="Ensembl" id="ENSVURP00010031605.1"/>
    </source>
</evidence>
<dbReference type="STRING" id="29139.ENSVURP00010031605"/>
<proteinExistence type="predicted"/>
<dbReference type="Pfam" id="PF14565">
    <property type="entry name" value="IL22"/>
    <property type="match status" value="1"/>
</dbReference>
<protein>
    <recommendedName>
        <fullName evidence="4">Interleukin 26</fullName>
    </recommendedName>
</protein>
<dbReference type="InterPro" id="IPR009079">
    <property type="entry name" value="4_helix_cytokine-like_core"/>
</dbReference>
<accession>A0A4X2MD93</accession>
<dbReference type="PRINTS" id="PR01936">
    <property type="entry name" value="INTRLEUKIN22"/>
</dbReference>
<dbReference type="SUPFAM" id="SSF47266">
    <property type="entry name" value="4-helical cytokines"/>
    <property type="match status" value="1"/>
</dbReference>
<dbReference type="Gene3D" id="1.20.1250.10">
    <property type="match status" value="1"/>
</dbReference>
<sequence length="178" mass="20416">MKALPKGLESFFHMATLALCFLLITLLVQGGEGASVKSSCKLEKSTFQQRYISHRIISLAQKGSLFDNETSTRLLERSMFNDVEDTNRCYMMKEILNLVLKEALPPHQQKFKSDMQDVLPFLHDLKSKLNGCVSILFYSLKDNLPLITLSYHLHSELLLVDCHDRRVRFLMLIPLGKN</sequence>
<dbReference type="PANTHER" id="PTHR48488">
    <property type="entry name" value="INTERLEUKIN-22"/>
    <property type="match status" value="1"/>
</dbReference>
<evidence type="ECO:0000256" key="1">
    <source>
        <dbReference type="SAM" id="SignalP"/>
    </source>
</evidence>
<dbReference type="InterPro" id="IPR020453">
    <property type="entry name" value="IL-22"/>
</dbReference>
<reference evidence="2" key="2">
    <citation type="submission" date="2025-08" db="UniProtKB">
        <authorList>
            <consortium name="Ensembl"/>
        </authorList>
    </citation>
    <scope>IDENTIFICATION</scope>
</reference>
<keyword evidence="3" id="KW-1185">Reference proteome</keyword>
<feature type="chain" id="PRO_5021352656" description="Interleukin 26" evidence="1">
    <location>
        <begin position="34"/>
        <end position="178"/>
    </location>
</feature>
<dbReference type="Proteomes" id="UP000314987">
    <property type="component" value="Unassembled WGS sequence"/>
</dbReference>
<dbReference type="PANTHER" id="PTHR48488:SF1">
    <property type="entry name" value="INTERLEUKIN-22"/>
    <property type="match status" value="1"/>
</dbReference>
<dbReference type="Ensembl" id="ENSVURT00010035995.1">
    <property type="protein sequence ID" value="ENSVURP00010031605.1"/>
    <property type="gene ID" value="ENSVURG00010024153.1"/>
</dbReference>
<evidence type="ECO:0000313" key="3">
    <source>
        <dbReference type="Proteomes" id="UP000314987"/>
    </source>
</evidence>
<reference evidence="2" key="3">
    <citation type="submission" date="2025-09" db="UniProtKB">
        <authorList>
            <consortium name="Ensembl"/>
        </authorList>
    </citation>
    <scope>IDENTIFICATION</scope>
</reference>
<organism evidence="2 3">
    <name type="scientific">Vombatus ursinus</name>
    <name type="common">Common wombat</name>
    <dbReference type="NCBI Taxonomy" id="29139"/>
    <lineage>
        <taxon>Eukaryota</taxon>
        <taxon>Metazoa</taxon>
        <taxon>Chordata</taxon>
        <taxon>Craniata</taxon>
        <taxon>Vertebrata</taxon>
        <taxon>Euteleostomi</taxon>
        <taxon>Mammalia</taxon>
        <taxon>Metatheria</taxon>
        <taxon>Diprotodontia</taxon>
        <taxon>Vombatidae</taxon>
        <taxon>Vombatus</taxon>
    </lineage>
</organism>
<evidence type="ECO:0008006" key="4">
    <source>
        <dbReference type="Google" id="ProtNLM"/>
    </source>
</evidence>
<dbReference type="GeneTree" id="ENSGT00510000048550"/>
<keyword evidence="1" id="KW-0732">Signal</keyword>
<feature type="signal peptide" evidence="1">
    <location>
        <begin position="1"/>
        <end position="33"/>
    </location>
</feature>
<dbReference type="AlphaFoldDB" id="A0A4X2MD93"/>
<dbReference type="GO" id="GO:0005576">
    <property type="term" value="C:extracellular region"/>
    <property type="evidence" value="ECO:0007669"/>
    <property type="project" value="InterPro"/>
</dbReference>
<dbReference type="OMA" id="INTRCKL"/>
<name>A0A4X2MD93_VOMUR</name>